<gene>
    <name evidence="1" type="ORF">KIW84_043859</name>
</gene>
<comment type="caution">
    <text evidence="1">The sequence shown here is derived from an EMBL/GenBank/DDBJ whole genome shotgun (WGS) entry which is preliminary data.</text>
</comment>
<dbReference type="EMBL" id="JAMSHJ010000004">
    <property type="protein sequence ID" value="KAI5419861.1"/>
    <property type="molecule type" value="Genomic_DNA"/>
</dbReference>
<proteinExistence type="predicted"/>
<evidence type="ECO:0000313" key="1">
    <source>
        <dbReference type="EMBL" id="KAI5419861.1"/>
    </source>
</evidence>
<keyword evidence="2" id="KW-1185">Reference proteome</keyword>
<reference evidence="1 2" key="1">
    <citation type="journal article" date="2022" name="Nat. Genet.">
        <title>Improved pea reference genome and pan-genome highlight genomic features and evolutionary characteristics.</title>
        <authorList>
            <person name="Yang T."/>
            <person name="Liu R."/>
            <person name="Luo Y."/>
            <person name="Hu S."/>
            <person name="Wang D."/>
            <person name="Wang C."/>
            <person name="Pandey M.K."/>
            <person name="Ge S."/>
            <person name="Xu Q."/>
            <person name="Li N."/>
            <person name="Li G."/>
            <person name="Huang Y."/>
            <person name="Saxena R.K."/>
            <person name="Ji Y."/>
            <person name="Li M."/>
            <person name="Yan X."/>
            <person name="He Y."/>
            <person name="Liu Y."/>
            <person name="Wang X."/>
            <person name="Xiang C."/>
            <person name="Varshney R.K."/>
            <person name="Ding H."/>
            <person name="Gao S."/>
            <person name="Zong X."/>
        </authorList>
    </citation>
    <scope>NUCLEOTIDE SEQUENCE [LARGE SCALE GENOMIC DNA]</scope>
    <source>
        <strain evidence="1 2">cv. Zhongwan 6</strain>
    </source>
</reference>
<protein>
    <submittedName>
        <fullName evidence="1">Uncharacterized protein</fullName>
    </submittedName>
</protein>
<dbReference type="Proteomes" id="UP001058974">
    <property type="component" value="Chromosome 4"/>
</dbReference>
<dbReference type="AlphaFoldDB" id="A0A9D4XEY0"/>
<evidence type="ECO:0000313" key="2">
    <source>
        <dbReference type="Proteomes" id="UP001058974"/>
    </source>
</evidence>
<name>A0A9D4XEY0_PEA</name>
<organism evidence="1 2">
    <name type="scientific">Pisum sativum</name>
    <name type="common">Garden pea</name>
    <name type="synonym">Lathyrus oleraceus</name>
    <dbReference type="NCBI Taxonomy" id="3888"/>
    <lineage>
        <taxon>Eukaryota</taxon>
        <taxon>Viridiplantae</taxon>
        <taxon>Streptophyta</taxon>
        <taxon>Embryophyta</taxon>
        <taxon>Tracheophyta</taxon>
        <taxon>Spermatophyta</taxon>
        <taxon>Magnoliopsida</taxon>
        <taxon>eudicotyledons</taxon>
        <taxon>Gunneridae</taxon>
        <taxon>Pentapetalae</taxon>
        <taxon>rosids</taxon>
        <taxon>fabids</taxon>
        <taxon>Fabales</taxon>
        <taxon>Fabaceae</taxon>
        <taxon>Papilionoideae</taxon>
        <taxon>50 kb inversion clade</taxon>
        <taxon>NPAAA clade</taxon>
        <taxon>Hologalegina</taxon>
        <taxon>IRL clade</taxon>
        <taxon>Fabeae</taxon>
        <taxon>Lathyrus</taxon>
    </lineage>
</organism>
<accession>A0A9D4XEY0</accession>
<dbReference type="Gramene" id="Psat04G0385900-T1">
    <property type="protein sequence ID" value="KAI5419861.1"/>
    <property type="gene ID" value="KIW84_043859"/>
</dbReference>
<sequence length="154" mass="16755">MSSLSYIDAEDEVGTPFQALSIAKPVEKKTPSFAFYRDAKLSIECGAIAGLFKSGGCIHTGPNEEAAAVLEEDAEDSDNFVIPGGICHNWVAVDVPTVIHKSKLVSKPIEHNDPTPSSNFKFPVFKAEEDDVDEIPDEISRLLEHEKEDHSVAS</sequence>